<keyword evidence="6" id="KW-1185">Reference proteome</keyword>
<feature type="region of interest" description="Disordered" evidence="1">
    <location>
        <begin position="1"/>
        <end position="20"/>
    </location>
</feature>
<feature type="transmembrane region" description="Helical" evidence="2">
    <location>
        <begin position="90"/>
        <end position="110"/>
    </location>
</feature>
<name>A0A2M9BJI6_9ACTN</name>
<dbReference type="EMBL" id="PGEZ01000001">
    <property type="protein sequence ID" value="PJJ58130.1"/>
    <property type="molecule type" value="Genomic_DNA"/>
</dbReference>
<evidence type="ECO:0000256" key="1">
    <source>
        <dbReference type="SAM" id="MobiDB-lite"/>
    </source>
</evidence>
<keyword evidence="2" id="KW-1133">Transmembrane helix</keyword>
<feature type="transmembrane region" description="Helical" evidence="2">
    <location>
        <begin position="286"/>
        <end position="305"/>
    </location>
</feature>
<feature type="transmembrane region" description="Helical" evidence="2">
    <location>
        <begin position="164"/>
        <end position="182"/>
    </location>
</feature>
<accession>A0A2M9BJI6</accession>
<dbReference type="InterPro" id="IPR002656">
    <property type="entry name" value="Acyl_transf_3_dom"/>
</dbReference>
<reference evidence="5 6" key="1">
    <citation type="submission" date="2017-11" db="EMBL/GenBank/DDBJ databases">
        <title>Genomic Encyclopedia of Archaeal and Bacterial Type Strains, Phase II (KMG-II): From Individual Species to Whole Genera.</title>
        <authorList>
            <person name="Goeker M."/>
        </authorList>
    </citation>
    <scope>NUCLEOTIDE SEQUENCE [LARGE SCALE GENOMIC DNA]</scope>
    <source>
        <strain evidence="5 6">DSM 27763</strain>
    </source>
</reference>
<comment type="caution">
    <text evidence="5">The sequence shown here is derived from an EMBL/GenBank/DDBJ whole genome shotgun (WGS) entry which is preliminary data.</text>
</comment>
<feature type="transmembrane region" description="Helical" evidence="2">
    <location>
        <begin position="237"/>
        <end position="253"/>
    </location>
</feature>
<evidence type="ECO:0000256" key="2">
    <source>
        <dbReference type="SAM" id="Phobius"/>
    </source>
</evidence>
<dbReference type="PANTHER" id="PTHR23028">
    <property type="entry name" value="ACETYLTRANSFERASE"/>
    <property type="match status" value="1"/>
</dbReference>
<dbReference type="GO" id="GO:0016747">
    <property type="term" value="F:acyltransferase activity, transferring groups other than amino-acyl groups"/>
    <property type="evidence" value="ECO:0007669"/>
    <property type="project" value="InterPro"/>
</dbReference>
<gene>
    <name evidence="5" type="ORF">CLV56_2375</name>
</gene>
<feature type="domain" description="SGNH" evidence="4">
    <location>
        <begin position="481"/>
        <end position="703"/>
    </location>
</feature>
<proteinExistence type="predicted"/>
<dbReference type="InterPro" id="IPR043968">
    <property type="entry name" value="SGNH"/>
</dbReference>
<dbReference type="InterPro" id="IPR050879">
    <property type="entry name" value="Acyltransferase_3"/>
</dbReference>
<dbReference type="Pfam" id="PF01757">
    <property type="entry name" value="Acyl_transf_3"/>
    <property type="match status" value="1"/>
</dbReference>
<dbReference type="Proteomes" id="UP000230842">
    <property type="component" value="Unassembled WGS sequence"/>
</dbReference>
<feature type="transmembrane region" description="Helical" evidence="2">
    <location>
        <begin position="260"/>
        <end position="280"/>
    </location>
</feature>
<feature type="transmembrane region" description="Helical" evidence="2">
    <location>
        <begin position="198"/>
        <end position="217"/>
    </location>
</feature>
<organism evidence="5 6">
    <name type="scientific">Mumia flava</name>
    <dbReference type="NCBI Taxonomy" id="1348852"/>
    <lineage>
        <taxon>Bacteria</taxon>
        <taxon>Bacillati</taxon>
        <taxon>Actinomycetota</taxon>
        <taxon>Actinomycetes</taxon>
        <taxon>Propionibacteriales</taxon>
        <taxon>Nocardioidaceae</taxon>
        <taxon>Mumia</taxon>
    </lineage>
</organism>
<feature type="transmembrane region" description="Helical" evidence="2">
    <location>
        <begin position="25"/>
        <end position="42"/>
    </location>
</feature>
<feature type="transmembrane region" description="Helical" evidence="2">
    <location>
        <begin position="48"/>
        <end position="69"/>
    </location>
</feature>
<dbReference type="Pfam" id="PF19040">
    <property type="entry name" value="SGNH"/>
    <property type="match status" value="1"/>
</dbReference>
<dbReference type="OrthoDB" id="3404679at2"/>
<keyword evidence="2" id="KW-0812">Transmembrane</keyword>
<keyword evidence="2" id="KW-0472">Membrane</keyword>
<dbReference type="GO" id="GO:0016020">
    <property type="term" value="C:membrane"/>
    <property type="evidence" value="ECO:0007669"/>
    <property type="project" value="TreeGrafter"/>
</dbReference>
<evidence type="ECO:0000259" key="3">
    <source>
        <dbReference type="Pfam" id="PF01757"/>
    </source>
</evidence>
<dbReference type="PANTHER" id="PTHR23028:SF53">
    <property type="entry name" value="ACYL_TRANSF_3 DOMAIN-CONTAINING PROTEIN"/>
    <property type="match status" value="1"/>
</dbReference>
<protein>
    <submittedName>
        <fullName evidence="5">Peptidoglycan/LPS O-acetylase OafA/YrhL</fullName>
    </submittedName>
</protein>
<evidence type="ECO:0000313" key="5">
    <source>
        <dbReference type="EMBL" id="PJJ58130.1"/>
    </source>
</evidence>
<evidence type="ECO:0000259" key="4">
    <source>
        <dbReference type="Pfam" id="PF19040"/>
    </source>
</evidence>
<dbReference type="GO" id="GO:0009103">
    <property type="term" value="P:lipopolysaccharide biosynthetic process"/>
    <property type="evidence" value="ECO:0007669"/>
    <property type="project" value="TreeGrafter"/>
</dbReference>
<sequence>MVPRTSGARTVARRRTSEDRRRPEIQGLRAVAVGLVVVFHLWPNRLGGGYLGVDVFFVISGFLITSHLLREVAATGRVRLGQFWARRARRLLPAAYLVLGVSLVGTLLWVPVGLWRQFTREIGAAAVYVENWQLAHDAVDYLAESNVPSPAQHYWTLSAEEQFYLIWPLLILLGIGIAALARRRGARPGGGGHRRERVAIAAVLGVAVAASLAYSLWLTGADPARAYFVTTTRAWEFGAGALLAFVPAAAAGGSRAVRALLSWAGLAVIVGSALVFDARTPMPGTAAIWVVVATGVVLWAGHPALAWSPTHLLAWRPVQAIGDWSYAIYLWHWPLVVLLPYATGHRLTTVDKVTIALASVALAAATKRLVEDPVRTGRRFGIRRPAVTFTLTAATAGALVAACVAGASLVERREAVAAEQRAEVAAHPCLGAASRDPGLAQRCDDDDFAGVIVPDPALAKDDDRGPRACPESVAPPGERLVGCTYGDPRAGVPNLAVFGDSHARALAPMLEPLVDHGDVTVEMFSLPGCPWTTQRAGSRIGPDGAAACDELKERFAATLSDEPGRFDAVLTTARFTSLHGSTEHQTAAMLEAWRPAVTAGVPIVALRDNPDAGQAPRTNPNLCLEEVGAEGAGSCALSRTKALDDIPDPLARAVSRTGGATHVDLSRYYCDDRTCPVVIGGVDVYRDNNHLTATYAETMAPYLREALVEAKVVRR</sequence>
<feature type="domain" description="Acyltransferase 3" evidence="3">
    <location>
        <begin position="24"/>
        <end position="360"/>
    </location>
</feature>
<dbReference type="RefSeq" id="WP_100414862.1">
    <property type="nucleotide sequence ID" value="NZ_PGEZ01000001.1"/>
</dbReference>
<dbReference type="AlphaFoldDB" id="A0A2M9BJI6"/>
<feature type="transmembrane region" description="Helical" evidence="2">
    <location>
        <begin position="386"/>
        <end position="410"/>
    </location>
</feature>
<evidence type="ECO:0000313" key="6">
    <source>
        <dbReference type="Proteomes" id="UP000230842"/>
    </source>
</evidence>